<keyword evidence="1" id="KW-1133">Transmembrane helix</keyword>
<keyword evidence="1" id="KW-0812">Transmembrane</keyword>
<evidence type="ECO:0000256" key="1">
    <source>
        <dbReference type="SAM" id="Phobius"/>
    </source>
</evidence>
<reference evidence="2" key="2">
    <citation type="submission" date="2020-05" db="UniProtKB">
        <authorList>
            <consortium name="EnsemblMetazoa"/>
        </authorList>
    </citation>
    <scope>IDENTIFICATION</scope>
    <source>
        <strain evidence="2">IAEA</strain>
    </source>
</reference>
<dbReference type="EnsemblMetazoa" id="GPPI016322-RA">
    <property type="protein sequence ID" value="GPPI016322-PA"/>
    <property type="gene ID" value="GPPI016322"/>
</dbReference>
<protein>
    <submittedName>
        <fullName evidence="2">Uncharacterized protein</fullName>
    </submittedName>
</protein>
<dbReference type="VEuPathDB" id="VectorBase:GPPI016322"/>
<evidence type="ECO:0000313" key="2">
    <source>
        <dbReference type="EnsemblMetazoa" id="GPPI016322-PA"/>
    </source>
</evidence>
<evidence type="ECO:0000313" key="3">
    <source>
        <dbReference type="Proteomes" id="UP000092460"/>
    </source>
</evidence>
<name>A0A1B0B221_9MUSC</name>
<dbReference type="EMBL" id="JXJN01007394">
    <property type="status" value="NOT_ANNOTATED_CDS"/>
    <property type="molecule type" value="Genomic_DNA"/>
</dbReference>
<dbReference type="AlphaFoldDB" id="A0A1B0B221"/>
<keyword evidence="1" id="KW-0472">Membrane</keyword>
<accession>A0A1B0B221</accession>
<feature type="transmembrane region" description="Helical" evidence="1">
    <location>
        <begin position="40"/>
        <end position="59"/>
    </location>
</feature>
<organism evidence="2 3">
    <name type="scientific">Glossina palpalis gambiensis</name>
    <dbReference type="NCBI Taxonomy" id="67801"/>
    <lineage>
        <taxon>Eukaryota</taxon>
        <taxon>Metazoa</taxon>
        <taxon>Ecdysozoa</taxon>
        <taxon>Arthropoda</taxon>
        <taxon>Hexapoda</taxon>
        <taxon>Insecta</taxon>
        <taxon>Pterygota</taxon>
        <taxon>Neoptera</taxon>
        <taxon>Endopterygota</taxon>
        <taxon>Diptera</taxon>
        <taxon>Brachycera</taxon>
        <taxon>Muscomorpha</taxon>
        <taxon>Hippoboscoidea</taxon>
        <taxon>Glossinidae</taxon>
        <taxon>Glossina</taxon>
    </lineage>
</organism>
<reference evidence="3" key="1">
    <citation type="submission" date="2015-01" db="EMBL/GenBank/DDBJ databases">
        <authorList>
            <person name="Aksoy S."/>
            <person name="Warren W."/>
            <person name="Wilson R.K."/>
        </authorList>
    </citation>
    <scope>NUCLEOTIDE SEQUENCE [LARGE SCALE GENOMIC DNA]</scope>
    <source>
        <strain evidence="3">IAEA</strain>
    </source>
</reference>
<sequence length="94" mass="10958">MSSVNHLAFKILQNQILESYIAPPVSRVYSKIASNSSLNFQYYFIFSIIIIIHPVFVAYEWVVDVFFLNGQNLRTTLHEKKLQPILLYVSCVFK</sequence>
<proteinExistence type="predicted"/>
<keyword evidence="3" id="KW-1185">Reference proteome</keyword>
<dbReference type="Proteomes" id="UP000092460">
    <property type="component" value="Unassembled WGS sequence"/>
</dbReference>